<protein>
    <submittedName>
        <fullName evidence="7">HflC protein</fullName>
    </submittedName>
</protein>
<reference evidence="7" key="1">
    <citation type="submission" date="2018-06" db="EMBL/GenBank/DDBJ databases">
        <authorList>
            <person name="Zhirakovskaya E."/>
        </authorList>
    </citation>
    <scope>NUCLEOTIDE SEQUENCE</scope>
</reference>
<dbReference type="GO" id="GO:0016020">
    <property type="term" value="C:membrane"/>
    <property type="evidence" value="ECO:0007669"/>
    <property type="project" value="UniProtKB-SubCell"/>
</dbReference>
<dbReference type="PANTHER" id="PTHR42911">
    <property type="entry name" value="MODULATOR OF FTSH PROTEASE HFLC"/>
    <property type="match status" value="1"/>
</dbReference>
<evidence type="ECO:0000256" key="2">
    <source>
        <dbReference type="ARBA" id="ARBA00007862"/>
    </source>
</evidence>
<keyword evidence="3" id="KW-0812">Transmembrane</keyword>
<dbReference type="PANTHER" id="PTHR42911:SF1">
    <property type="entry name" value="MODULATOR OF FTSH PROTEASE HFLC"/>
    <property type="match status" value="1"/>
</dbReference>
<dbReference type="Gene3D" id="3.30.479.30">
    <property type="entry name" value="Band 7 domain"/>
    <property type="match status" value="1"/>
</dbReference>
<dbReference type="Pfam" id="PF01145">
    <property type="entry name" value="Band_7"/>
    <property type="match status" value="1"/>
</dbReference>
<evidence type="ECO:0000256" key="1">
    <source>
        <dbReference type="ARBA" id="ARBA00004370"/>
    </source>
</evidence>
<dbReference type="InterPro" id="IPR036013">
    <property type="entry name" value="Band_7/SPFH_dom_sf"/>
</dbReference>
<name>A0A3B0RM32_9ZZZZ</name>
<evidence type="ECO:0000313" key="7">
    <source>
        <dbReference type="EMBL" id="VAV84585.1"/>
    </source>
</evidence>
<dbReference type="InterPro" id="IPR010200">
    <property type="entry name" value="HflC"/>
</dbReference>
<comment type="similarity">
    <text evidence="2">Belongs to the band 7/mec-2 family. HflC subfamily.</text>
</comment>
<dbReference type="SMART" id="SM00244">
    <property type="entry name" value="PHB"/>
    <property type="match status" value="1"/>
</dbReference>
<evidence type="ECO:0000256" key="4">
    <source>
        <dbReference type="ARBA" id="ARBA00022989"/>
    </source>
</evidence>
<organism evidence="7">
    <name type="scientific">hydrothermal vent metagenome</name>
    <dbReference type="NCBI Taxonomy" id="652676"/>
    <lineage>
        <taxon>unclassified sequences</taxon>
        <taxon>metagenomes</taxon>
        <taxon>ecological metagenomes</taxon>
    </lineage>
</organism>
<dbReference type="PRINTS" id="PR00721">
    <property type="entry name" value="STOMATIN"/>
</dbReference>
<dbReference type="InterPro" id="IPR001107">
    <property type="entry name" value="Band_7"/>
</dbReference>
<evidence type="ECO:0000256" key="3">
    <source>
        <dbReference type="ARBA" id="ARBA00022692"/>
    </source>
</evidence>
<dbReference type="CDD" id="cd03405">
    <property type="entry name" value="SPFH_HflC"/>
    <property type="match status" value="1"/>
</dbReference>
<feature type="domain" description="Band 7" evidence="6">
    <location>
        <begin position="20"/>
        <end position="182"/>
    </location>
</feature>
<evidence type="ECO:0000256" key="5">
    <source>
        <dbReference type="ARBA" id="ARBA00023136"/>
    </source>
</evidence>
<accession>A0A3B0RM32</accession>
<keyword evidence="4" id="KW-1133">Transmembrane helix</keyword>
<gene>
    <name evidence="7" type="ORF">MNBD_DELTA01-1231</name>
</gene>
<comment type="subcellular location">
    <subcellularLocation>
        <location evidence="1">Membrane</location>
    </subcellularLocation>
</comment>
<keyword evidence="5" id="KW-0472">Membrane</keyword>
<dbReference type="EMBL" id="UOEA01000068">
    <property type="protein sequence ID" value="VAV84585.1"/>
    <property type="molecule type" value="Genomic_DNA"/>
</dbReference>
<dbReference type="InterPro" id="IPR001972">
    <property type="entry name" value="Stomatin_HflK_fam"/>
</dbReference>
<proteinExistence type="inferred from homology"/>
<dbReference type="PIRSF" id="PIRSF005651">
    <property type="entry name" value="HflC"/>
    <property type="match status" value="1"/>
</dbReference>
<sequence length="284" mass="32740">MKKAPFIAIIIAAIVIIASQAFFTVDQTRFAMVVQLGKPVDTIKDPGLHFKTPFIQKVIYFDNRRLIYDARPSVIITKDKKNLVVDNYARWQILDPLKYYRTVKNEIGAQTRLDDIIFSNLREELGKRNLIEIVAGNRTELMKIVTKKTNTASKAYGISVLDVRIKRADLPPENERAVYERMRAEREREAKKYRSEGEERALVIRAVADKEKTIILSNATRKSQILKGAADAAATKLYAEAYSRDAQFFYFLKTMEAYKKTMSEKDTLVTTPNSEFFRYMKKSK</sequence>
<dbReference type="AlphaFoldDB" id="A0A3B0RM32"/>
<dbReference type="NCBIfam" id="TIGR01932">
    <property type="entry name" value="hflC"/>
    <property type="match status" value="1"/>
</dbReference>
<dbReference type="SUPFAM" id="SSF117892">
    <property type="entry name" value="Band 7/SPFH domain"/>
    <property type="match status" value="1"/>
</dbReference>
<evidence type="ECO:0000259" key="6">
    <source>
        <dbReference type="SMART" id="SM00244"/>
    </source>
</evidence>